<dbReference type="GO" id="GO:0043531">
    <property type="term" value="F:ADP binding"/>
    <property type="evidence" value="ECO:0007669"/>
    <property type="project" value="InterPro"/>
</dbReference>
<evidence type="ECO:0000256" key="2">
    <source>
        <dbReference type="ARBA" id="ARBA00022741"/>
    </source>
</evidence>
<dbReference type="Pfam" id="PF00931">
    <property type="entry name" value="NB-ARC"/>
    <property type="match status" value="1"/>
</dbReference>
<dbReference type="PANTHER" id="PTHR23155">
    <property type="entry name" value="DISEASE RESISTANCE PROTEIN RP"/>
    <property type="match status" value="1"/>
</dbReference>
<gene>
    <name evidence="9" type="primary">LOC115747985</name>
</gene>
<dbReference type="PRINTS" id="PR00364">
    <property type="entry name" value="DISEASERSIST"/>
</dbReference>
<dbReference type="Gene3D" id="1.20.5.4130">
    <property type="match status" value="1"/>
</dbReference>
<dbReference type="CDD" id="cd14798">
    <property type="entry name" value="RX-CC_like"/>
    <property type="match status" value="1"/>
</dbReference>
<dbReference type="Gene3D" id="1.10.10.10">
    <property type="entry name" value="Winged helix-like DNA-binding domain superfamily/Winged helix DNA-binding domain"/>
    <property type="match status" value="1"/>
</dbReference>
<evidence type="ECO:0000256" key="3">
    <source>
        <dbReference type="ARBA" id="ARBA00022821"/>
    </source>
</evidence>
<dbReference type="Gene3D" id="1.10.8.430">
    <property type="entry name" value="Helical domain of apoptotic protease-activating factors"/>
    <property type="match status" value="1"/>
</dbReference>
<dbReference type="SUPFAM" id="SSF52058">
    <property type="entry name" value="L domain-like"/>
    <property type="match status" value="1"/>
</dbReference>
<feature type="domain" description="Disease resistance N-terminal" evidence="5">
    <location>
        <begin position="37"/>
        <end position="121"/>
    </location>
</feature>
<dbReference type="InterPro" id="IPR055414">
    <property type="entry name" value="LRR_R13L4/SHOC2-like"/>
</dbReference>
<dbReference type="Proteomes" id="UP000827889">
    <property type="component" value="Chromosome 3"/>
</dbReference>
<dbReference type="InterPro" id="IPR042197">
    <property type="entry name" value="Apaf_helical"/>
</dbReference>
<feature type="domain" description="NB-ARC" evidence="4">
    <location>
        <begin position="196"/>
        <end position="364"/>
    </location>
</feature>
<proteinExistence type="predicted"/>
<dbReference type="RefSeq" id="XP_030540196.2">
    <property type="nucleotide sequence ID" value="XM_030684336.2"/>
</dbReference>
<dbReference type="PANTHER" id="PTHR23155:SF1185">
    <property type="entry name" value="DISEASE RESISTANCE RPP8-LIKE PROTEIN 3-RELATED"/>
    <property type="match status" value="1"/>
</dbReference>
<sequence length="943" mass="108256">MFRAELGDASQRISQIILSHNLHSSLSSSTTPMAESVVSFVGQTIGKLLIDEAKFLWGVEGKVKDLQRELELIRCLLRDADSRREHDETVRAWVVQLQDIAYDAEDVVELYILRVAPKKERNIVKACACFVAKCMCVQAHEVGTEIDGLKSRISNLRTSMQAYGIQMMQGGEREHASASATKWTHAHFEEDFVGREDSIKELVKELLEDGKQRRVISIWGMGGLGKTSLARKVLAQDEVKNNFTGVAWACVSQECHAKDVLVDILVKLVPDQRERIMQMRDQELFEALYKIQQEKRCMVVLDDIWTKEAWDGLRDAFPVMNTRSKLLITTRNKDVAKYINPQGLLHELRCLSDLESWDLLKKRALLETEVVDGNMKRLGDELLKKCGGLPLAVNVLGGLLADDNEWERVYEKINLYFSDKSDVSKVLALSYDDLPWHLKPCFLYLGGFPEDAQIPARKVLRMWIAEGFVPPNAYDEQREISAEDVAEQFLAELVNRGMVQVRLNLSGKVKTCHLHDLMRDLCVSKATQDCFLRILNVPQDNGTEDCSPSMAVKLESSCKIRRLSLNKRMIPEAEQIRSTMLHLRTLMLFNFRGWEQLQPIFINCKFLRVLKLEKITMSENLPESVGDLVHIRFLSLAGSWFRSLPQSMGNLVLMEFLDVSGRELDRATMPNVFWKMTRLSYLRLPYLYVVKEEFHGDQKKLRLDSLKNLRTLRNFSPTYCDVSDLGKPTNLQNLSFCVSDALEIIPQLVKFNLKHLQSSSFTFSGRPFTKDELSKMSSYHSPRKLWIGGSIEKLPEHRYLPQRSTKLVLFHSYLKEDPMPILEKLQHLVVLMLRFDAFVGKEMVCSAGGFPRLKRLLLNWLGNLEEWRVAEGAMPRLSQLGISWCPSLKAVPEGVHAYDSPQDLYADHRSMYRDVWRYIPGVSSIPFRSFIFIITRINVRERE</sequence>
<keyword evidence="8" id="KW-1185">Reference proteome</keyword>
<dbReference type="GO" id="GO:0098542">
    <property type="term" value="P:defense response to other organism"/>
    <property type="evidence" value="ECO:0007669"/>
    <property type="project" value="TreeGrafter"/>
</dbReference>
<dbReference type="InterPro" id="IPR041118">
    <property type="entry name" value="Rx_N"/>
</dbReference>
<accession>A0A8B8PZG7</accession>
<dbReference type="SUPFAM" id="SSF52540">
    <property type="entry name" value="P-loop containing nucleoside triphosphate hydrolases"/>
    <property type="match status" value="1"/>
</dbReference>
<evidence type="ECO:0000259" key="6">
    <source>
        <dbReference type="Pfam" id="PF23559"/>
    </source>
</evidence>
<evidence type="ECO:0000259" key="5">
    <source>
        <dbReference type="Pfam" id="PF18052"/>
    </source>
</evidence>
<dbReference type="InterPro" id="IPR027417">
    <property type="entry name" value="P-loop_NTPase"/>
</dbReference>
<keyword evidence="2" id="KW-0547">Nucleotide-binding</keyword>
<dbReference type="InterPro" id="IPR032675">
    <property type="entry name" value="LRR_dom_sf"/>
</dbReference>
<evidence type="ECO:0000256" key="1">
    <source>
        <dbReference type="ARBA" id="ARBA00022737"/>
    </source>
</evidence>
<name>A0A8B8PZG7_9MYRT</name>
<feature type="domain" description="Disease resistance protein winged helix" evidence="6">
    <location>
        <begin position="448"/>
        <end position="522"/>
    </location>
</feature>
<feature type="domain" description="Disease resistance R13L4/SHOC-2-like LRR" evidence="7">
    <location>
        <begin position="582"/>
        <end position="883"/>
    </location>
</feature>
<dbReference type="Pfam" id="PF23598">
    <property type="entry name" value="LRR_14"/>
    <property type="match status" value="1"/>
</dbReference>
<dbReference type="KEGG" id="rarg:115747985"/>
<evidence type="ECO:0000259" key="4">
    <source>
        <dbReference type="Pfam" id="PF00931"/>
    </source>
</evidence>
<dbReference type="Pfam" id="PF18052">
    <property type="entry name" value="Rx_N"/>
    <property type="match status" value="1"/>
</dbReference>
<dbReference type="InterPro" id="IPR044974">
    <property type="entry name" value="Disease_R_plants"/>
</dbReference>
<dbReference type="InterPro" id="IPR036388">
    <property type="entry name" value="WH-like_DNA-bd_sf"/>
</dbReference>
<organism evidence="8 9">
    <name type="scientific">Rhodamnia argentea</name>
    <dbReference type="NCBI Taxonomy" id="178133"/>
    <lineage>
        <taxon>Eukaryota</taxon>
        <taxon>Viridiplantae</taxon>
        <taxon>Streptophyta</taxon>
        <taxon>Embryophyta</taxon>
        <taxon>Tracheophyta</taxon>
        <taxon>Spermatophyta</taxon>
        <taxon>Magnoliopsida</taxon>
        <taxon>eudicotyledons</taxon>
        <taxon>Gunneridae</taxon>
        <taxon>Pentapetalae</taxon>
        <taxon>rosids</taxon>
        <taxon>malvids</taxon>
        <taxon>Myrtales</taxon>
        <taxon>Myrtaceae</taxon>
        <taxon>Myrtoideae</taxon>
        <taxon>Myrteae</taxon>
        <taxon>Australasian group</taxon>
        <taxon>Rhodamnia</taxon>
    </lineage>
</organism>
<dbReference type="Gene3D" id="3.80.10.10">
    <property type="entry name" value="Ribonuclease Inhibitor"/>
    <property type="match status" value="1"/>
</dbReference>
<evidence type="ECO:0000259" key="7">
    <source>
        <dbReference type="Pfam" id="PF23598"/>
    </source>
</evidence>
<dbReference type="InterPro" id="IPR038005">
    <property type="entry name" value="RX-like_CC"/>
</dbReference>
<dbReference type="GeneID" id="115747985"/>
<keyword evidence="1" id="KW-0677">Repeat</keyword>
<evidence type="ECO:0000313" key="8">
    <source>
        <dbReference type="Proteomes" id="UP000827889"/>
    </source>
</evidence>
<evidence type="ECO:0000313" key="9">
    <source>
        <dbReference type="RefSeq" id="XP_030540196.2"/>
    </source>
</evidence>
<keyword evidence="3" id="KW-0611">Plant defense</keyword>
<protein>
    <submittedName>
        <fullName evidence="9">Disease resistance protein At1g50180</fullName>
    </submittedName>
</protein>
<dbReference type="InterPro" id="IPR058922">
    <property type="entry name" value="WHD_DRP"/>
</dbReference>
<dbReference type="Pfam" id="PF23559">
    <property type="entry name" value="WHD_DRP"/>
    <property type="match status" value="1"/>
</dbReference>
<dbReference type="InterPro" id="IPR002182">
    <property type="entry name" value="NB-ARC"/>
</dbReference>
<reference evidence="9" key="1">
    <citation type="submission" date="2025-08" db="UniProtKB">
        <authorList>
            <consortium name="RefSeq"/>
        </authorList>
    </citation>
    <scope>IDENTIFICATION</scope>
    <source>
        <tissue evidence="9">Leaf</tissue>
    </source>
</reference>
<dbReference type="Gene3D" id="3.40.50.300">
    <property type="entry name" value="P-loop containing nucleotide triphosphate hydrolases"/>
    <property type="match status" value="1"/>
</dbReference>
<dbReference type="AlphaFoldDB" id="A0A8B8PZG7"/>